<sequence length="894" mass="101994">MEDKGKGKVGGDEENLFSEGPSNMVRDKGEHGGDASDDYDDENSDEEGHIDDDDDESEEGDDFVAGSEIPNTSERLEYEALAEKKRKALADSQRDGTEKRAKFAGIGISNSTVGLEGFMEFMSSGRRRKSRKHKKRGRRQGSKKEVAPEIQKMFGKALVLHAHGRDVEALPILVEVIKQAPTFDLAYYHLSRVSEQLGGTESSSTEALKIAASIKGPKSPFWKLLYERSKEQEDMLAARRYASKAIQADPDDIDLKYEYADLCLNAGKYKEAAETYEQIFRRCPEKIEALKWGIEYFLKSGEGERAASILEDHIKSHSSEVGPDVLDLLASVFMQINAYDRALKYIQDVRQIYSLGKELSPSLKIRQAICHVHLEEMEQAEIVLSILPQEAVSEHPVLITNLADELTNIGNFHSALKYYLDAISEPVNNGYLFVKIARCYMSLAEREQAIIFYYKALNEISDPVDARITLATLLLEDGKRDEAVLVLSPPEKPDPDTTKQKAWWKNKKIRMNLCQIYYSEGMLEDFANTALQLVLKWVWRRTVGKRKRTVLSELQRNKRRRRPRDAQDSQLRGGPKKWRKNRATLNETKKIRERAAIKAHKDNICSESEGEAIKDEEYHGLFVDLCKALASLQRYWEALEIVNLARRLDAKMLPVEIKKELQSLGAKISCDTMDPKQWFDCVRSVIQQHPYRLNAWNCYYRVISRLGKRASAEAKFMHHLRSKYRDCVPPILIAGHHFTVTSRHQDAAREYLEAYKLMPDSPLINLCVGAALINLALGFRLKNRHECLAQGFAFLYNNLRICSNSQEALYNVARAYQHVGLVTLAASYYEKVLAIYEKEYPMPKLPNEDPNVAEERKPVNCDLRKEAAHNLHLIYKQSGAFDLARQILKDHCTF</sequence>
<name>A0A087HPA0_ARAAL</name>
<dbReference type="EMBL" id="CM002869">
    <property type="protein sequence ID" value="KFK43952.1"/>
    <property type="molecule type" value="Genomic_DNA"/>
</dbReference>
<feature type="region of interest" description="Disordered" evidence="1">
    <location>
        <begin position="1"/>
        <end position="75"/>
    </location>
</feature>
<accession>A0A087HPA0</accession>
<feature type="region of interest" description="Disordered" evidence="1">
    <location>
        <begin position="122"/>
        <end position="146"/>
    </location>
</feature>
<dbReference type="Pfam" id="PF14559">
    <property type="entry name" value="TPR_19"/>
    <property type="match status" value="1"/>
</dbReference>
<dbReference type="Proteomes" id="UP000029120">
    <property type="component" value="Chromosome 1"/>
</dbReference>
<gene>
    <name evidence="2" type="ordered locus">AALP_Aa1g195900</name>
</gene>
<feature type="compositionally biased region" description="Basic and acidic residues" evidence="1">
    <location>
        <begin position="25"/>
        <end position="34"/>
    </location>
</feature>
<dbReference type="AlphaFoldDB" id="A0A087HPA0"/>
<dbReference type="GO" id="GO:0006383">
    <property type="term" value="P:transcription by RNA polymerase III"/>
    <property type="evidence" value="ECO:0007669"/>
    <property type="project" value="InterPro"/>
</dbReference>
<dbReference type="Gramene" id="KFK43952">
    <property type="protein sequence ID" value="KFK43952"/>
    <property type="gene ID" value="AALP_AA1G195900"/>
</dbReference>
<dbReference type="SMART" id="SM00028">
    <property type="entry name" value="TPR"/>
    <property type="match status" value="6"/>
</dbReference>
<dbReference type="eggNOG" id="KOG2076">
    <property type="taxonomic scope" value="Eukaryota"/>
</dbReference>
<evidence type="ECO:0000313" key="2">
    <source>
        <dbReference type="EMBL" id="KFK43952.1"/>
    </source>
</evidence>
<dbReference type="InterPro" id="IPR019734">
    <property type="entry name" value="TPR_rpt"/>
</dbReference>
<evidence type="ECO:0000313" key="3">
    <source>
        <dbReference type="Proteomes" id="UP000029120"/>
    </source>
</evidence>
<dbReference type="InterPro" id="IPR039340">
    <property type="entry name" value="Tfc4/TFIIIC-102/Sfc4"/>
</dbReference>
<evidence type="ECO:0000256" key="1">
    <source>
        <dbReference type="SAM" id="MobiDB-lite"/>
    </source>
</evidence>
<dbReference type="FunFam" id="1.25.40.10:FF:000413">
    <property type="entry name" value="General transcription factor 3C polypeptide 3"/>
    <property type="match status" value="1"/>
</dbReference>
<feature type="region of interest" description="Disordered" evidence="1">
    <location>
        <begin position="552"/>
        <end position="584"/>
    </location>
</feature>
<dbReference type="OrthoDB" id="9991317at2759"/>
<protein>
    <submittedName>
        <fullName evidence="2">Uncharacterized protein</fullName>
    </submittedName>
</protein>
<dbReference type="SUPFAM" id="SSF48452">
    <property type="entry name" value="TPR-like"/>
    <property type="match status" value="3"/>
</dbReference>
<dbReference type="InterPro" id="IPR011990">
    <property type="entry name" value="TPR-like_helical_dom_sf"/>
</dbReference>
<dbReference type="Gene3D" id="1.25.40.10">
    <property type="entry name" value="Tetratricopeptide repeat domain"/>
    <property type="match status" value="3"/>
</dbReference>
<reference evidence="3" key="1">
    <citation type="journal article" date="2015" name="Nat. Plants">
        <title>Genome expansion of Arabis alpina linked with retrotransposition and reduced symmetric DNA methylation.</title>
        <authorList>
            <person name="Willing E.M."/>
            <person name="Rawat V."/>
            <person name="Mandakova T."/>
            <person name="Maumus F."/>
            <person name="James G.V."/>
            <person name="Nordstroem K.J."/>
            <person name="Becker C."/>
            <person name="Warthmann N."/>
            <person name="Chica C."/>
            <person name="Szarzynska B."/>
            <person name="Zytnicki M."/>
            <person name="Albani M.C."/>
            <person name="Kiefer C."/>
            <person name="Bergonzi S."/>
            <person name="Castaings L."/>
            <person name="Mateos J.L."/>
            <person name="Berns M.C."/>
            <person name="Bujdoso N."/>
            <person name="Piofczyk T."/>
            <person name="de Lorenzo L."/>
            <person name="Barrero-Sicilia C."/>
            <person name="Mateos I."/>
            <person name="Piednoel M."/>
            <person name="Hagmann J."/>
            <person name="Chen-Min-Tao R."/>
            <person name="Iglesias-Fernandez R."/>
            <person name="Schuster S.C."/>
            <person name="Alonso-Blanco C."/>
            <person name="Roudier F."/>
            <person name="Carbonero P."/>
            <person name="Paz-Ares J."/>
            <person name="Davis S.J."/>
            <person name="Pecinka A."/>
            <person name="Quesneville H."/>
            <person name="Colot V."/>
            <person name="Lysak M.A."/>
            <person name="Weigel D."/>
            <person name="Coupland G."/>
            <person name="Schneeberger K."/>
        </authorList>
    </citation>
    <scope>NUCLEOTIDE SEQUENCE [LARGE SCALE GENOMIC DNA]</scope>
    <source>
        <strain evidence="3">cv. Pajares</strain>
    </source>
</reference>
<proteinExistence type="predicted"/>
<organism evidence="2 3">
    <name type="scientific">Arabis alpina</name>
    <name type="common">Alpine rock-cress</name>
    <dbReference type="NCBI Taxonomy" id="50452"/>
    <lineage>
        <taxon>Eukaryota</taxon>
        <taxon>Viridiplantae</taxon>
        <taxon>Streptophyta</taxon>
        <taxon>Embryophyta</taxon>
        <taxon>Tracheophyta</taxon>
        <taxon>Spermatophyta</taxon>
        <taxon>Magnoliopsida</taxon>
        <taxon>eudicotyledons</taxon>
        <taxon>Gunneridae</taxon>
        <taxon>Pentapetalae</taxon>
        <taxon>rosids</taxon>
        <taxon>malvids</taxon>
        <taxon>Brassicales</taxon>
        <taxon>Brassicaceae</taxon>
        <taxon>Arabideae</taxon>
        <taxon>Arabis</taxon>
    </lineage>
</organism>
<keyword evidence="3" id="KW-1185">Reference proteome</keyword>
<feature type="compositionally biased region" description="Basic residues" evidence="1">
    <location>
        <begin position="125"/>
        <end position="141"/>
    </location>
</feature>
<feature type="compositionally biased region" description="Basic and acidic residues" evidence="1">
    <location>
        <begin position="1"/>
        <end position="11"/>
    </location>
</feature>
<dbReference type="PANTHER" id="PTHR23082:SF0">
    <property type="entry name" value="GENERAL TRANSCRIPTION FACTOR 3C POLYPEPTIDE 3"/>
    <property type="match status" value="1"/>
</dbReference>
<dbReference type="PANTHER" id="PTHR23082">
    <property type="entry name" value="TRANSCRIPTION INITIATION FACTOR IIIC TFIIIC , POLYPEPTIDE 3-RELATED"/>
    <property type="match status" value="1"/>
</dbReference>
<dbReference type="GO" id="GO:0000127">
    <property type="term" value="C:transcription factor TFIIIC complex"/>
    <property type="evidence" value="ECO:0007669"/>
    <property type="project" value="TreeGrafter"/>
</dbReference>
<feature type="compositionally biased region" description="Acidic residues" evidence="1">
    <location>
        <begin position="35"/>
        <end position="62"/>
    </location>
</feature>
<dbReference type="OMA" id="SSPNMKF"/>